<comment type="caution">
    <text evidence="2">The sequence shown here is derived from an EMBL/GenBank/DDBJ whole genome shotgun (WGS) entry which is preliminary data.</text>
</comment>
<name>A0A0A3IF15_9BACI</name>
<dbReference type="OrthoDB" id="1736525at2"/>
<dbReference type="RefSeq" id="WP_036156444.1">
    <property type="nucleotide sequence ID" value="NZ_AVCX01000003.1"/>
</dbReference>
<gene>
    <name evidence="2" type="ORF">CD32_16030</name>
</gene>
<keyword evidence="3" id="KW-1185">Reference proteome</keyword>
<evidence type="ECO:0000313" key="2">
    <source>
        <dbReference type="EMBL" id="KGR83346.1"/>
    </source>
</evidence>
<proteinExistence type="predicted"/>
<sequence>MLNRKKWSIILCFLAVLVAVIICLAKTTNDHLPAPNETTETTVNEQDKKRGPQEKITVPLPNAVQLNVEADGLFLHETKSSAEMHIRSTDQTTIYELLEDKKSMGFVKVTVREIDNGDFFIFTQLENKSDKNYSVSISYRIDGNVHYDLTDFEREKINHEHDHVFGVDPTTHPIGLLKVTEHENFVTNMMLSRNYVSKELRYEYEDGDKSIVRELTSENKNLELNRDKKALTITLPLSSSGKDLSENWMLVSQKPLFKNKETLDEWIEQSIKQYKATNKWYTAEGPYTKLPWSIEPETKMGYGRNLVRVQDQEALTHYEATKERYFYDLMINSVANLFIFQGDRNGLWETEYTSTWLKKNYGIKAPYVDTRHNEKIALFLKQTGDLLDIKELKHANIMYADFLVDQVKNGNIIEVSGGGYLITDYYSPHQIKKTHVSLNHALGEMNLLLETYKQTKEASYLETAKNMKRGIENIGEKWLRDNGDVWYQVNGDFSFEGTDYPILTLEDLMNSQQALEAVGEKRSELFDKLIRSKAAYLTESKQEIPRSVANNLIKQGFGEIIEGYSTGY</sequence>
<evidence type="ECO:0000313" key="3">
    <source>
        <dbReference type="Proteomes" id="UP000030437"/>
    </source>
</evidence>
<dbReference type="AlphaFoldDB" id="A0A0A3IF15"/>
<dbReference type="STRING" id="1220589.CD32_16030"/>
<accession>A0A0A3IF15</accession>
<protein>
    <submittedName>
        <fullName evidence="2">Uncharacterized protein</fullName>
    </submittedName>
</protein>
<dbReference type="eggNOG" id="ENOG502Z9GI">
    <property type="taxonomic scope" value="Bacteria"/>
</dbReference>
<reference evidence="2 3" key="1">
    <citation type="submission" date="2014-02" db="EMBL/GenBank/DDBJ databases">
        <title>Draft genome sequence of Lysinibacillus odysseyi NBRC 100172.</title>
        <authorList>
            <person name="Zhang F."/>
            <person name="Wang G."/>
            <person name="Zhang L."/>
        </authorList>
    </citation>
    <scope>NUCLEOTIDE SEQUENCE [LARGE SCALE GENOMIC DNA]</scope>
    <source>
        <strain evidence="2 3">NBRC 100172</strain>
    </source>
</reference>
<evidence type="ECO:0000256" key="1">
    <source>
        <dbReference type="SAM" id="MobiDB-lite"/>
    </source>
</evidence>
<feature type="region of interest" description="Disordered" evidence="1">
    <location>
        <begin position="33"/>
        <end position="53"/>
    </location>
</feature>
<dbReference type="EMBL" id="JPVP01000058">
    <property type="protein sequence ID" value="KGR83346.1"/>
    <property type="molecule type" value="Genomic_DNA"/>
</dbReference>
<dbReference type="Proteomes" id="UP000030437">
    <property type="component" value="Unassembled WGS sequence"/>
</dbReference>
<organism evidence="2 3">
    <name type="scientific">Lysinibacillus odysseyi 34hs-1 = NBRC 100172</name>
    <dbReference type="NCBI Taxonomy" id="1220589"/>
    <lineage>
        <taxon>Bacteria</taxon>
        <taxon>Bacillati</taxon>
        <taxon>Bacillota</taxon>
        <taxon>Bacilli</taxon>
        <taxon>Bacillales</taxon>
        <taxon>Bacillaceae</taxon>
        <taxon>Lysinibacillus</taxon>
    </lineage>
</organism>